<evidence type="ECO:0000259" key="1">
    <source>
        <dbReference type="Pfam" id="PF00188"/>
    </source>
</evidence>
<dbReference type="PATRIC" id="fig|224013.5.peg.519"/>
<reference evidence="2 3" key="2">
    <citation type="journal article" date="2016" name="Genome Announc.">
        <title>Draft Genome Sequence of the N2-Fixing Cyanobacterium Nostoc piscinale CENA21, Isolated from the Brazilian Amazon Floodplain.</title>
        <authorList>
            <person name="Leao T."/>
            <person name="Guimaraes P.I."/>
            <person name="de Melo A.G."/>
            <person name="Ramos R.T."/>
            <person name="Leao P.N."/>
            <person name="Silva A."/>
            <person name="Fiore M.F."/>
            <person name="Schneider M.P."/>
        </authorList>
    </citation>
    <scope>NUCLEOTIDE SEQUENCE [LARGE SCALE GENOMIC DNA]</scope>
    <source>
        <strain evidence="2 3">CENA21</strain>
    </source>
</reference>
<dbReference type="PANTHER" id="PTHR31157">
    <property type="entry name" value="SCP DOMAIN-CONTAINING PROTEIN"/>
    <property type="match status" value="1"/>
</dbReference>
<dbReference type="PANTHER" id="PTHR31157:SF1">
    <property type="entry name" value="SCP DOMAIN-CONTAINING PROTEIN"/>
    <property type="match status" value="1"/>
</dbReference>
<organism evidence="2 3">
    <name type="scientific">Nostoc piscinale CENA21</name>
    <dbReference type="NCBI Taxonomy" id="224013"/>
    <lineage>
        <taxon>Bacteria</taxon>
        <taxon>Bacillati</taxon>
        <taxon>Cyanobacteriota</taxon>
        <taxon>Cyanophyceae</taxon>
        <taxon>Nostocales</taxon>
        <taxon>Nostocaceae</taxon>
        <taxon>Nostoc</taxon>
    </lineage>
</organism>
<reference evidence="3" key="1">
    <citation type="submission" date="2015-07" db="EMBL/GenBank/DDBJ databases">
        <title>Genome Of Nitrogen-Fixing Cyanobacterium Nostoc piscinale CENA21 From Solimoes/Amazon River Floodplain Sediments And Comparative Genomics To Uncover Biosynthetic Natural Products Potential.</title>
        <authorList>
            <person name="Leao T.F."/>
            <person name="Leao P.N."/>
            <person name="Guimaraes P.I."/>
            <person name="de Melo A.G.C."/>
            <person name="Ramos R.T.J."/>
            <person name="Silva A."/>
            <person name="Fiore M.F."/>
            <person name="Schneider M.P.C."/>
        </authorList>
    </citation>
    <scope>NUCLEOTIDE SEQUENCE [LARGE SCALE GENOMIC DNA]</scope>
    <source>
        <strain evidence="3">CENA21</strain>
    </source>
</reference>
<dbReference type="InterPro" id="IPR035940">
    <property type="entry name" value="CAP_sf"/>
</dbReference>
<proteinExistence type="predicted"/>
<dbReference type="Gene3D" id="3.40.33.10">
    <property type="entry name" value="CAP"/>
    <property type="match status" value="1"/>
</dbReference>
<feature type="domain" description="SCP" evidence="1">
    <location>
        <begin position="60"/>
        <end position="175"/>
    </location>
</feature>
<dbReference type="RefSeq" id="WP_062287807.1">
    <property type="nucleotide sequence ID" value="NZ_CP012036.1"/>
</dbReference>
<evidence type="ECO:0000313" key="2">
    <source>
        <dbReference type="EMBL" id="ALF51924.1"/>
    </source>
</evidence>
<name>A0A0M4THQ4_9NOSO</name>
<dbReference type="AlphaFoldDB" id="A0A0M4THQ4"/>
<protein>
    <submittedName>
        <fullName evidence="2">Alkaline-shock protein</fullName>
    </submittedName>
</protein>
<dbReference type="Proteomes" id="UP000062645">
    <property type="component" value="Chromosome"/>
</dbReference>
<accession>A0A0M4THQ4</accession>
<gene>
    <name evidence="2" type="ORF">ACX27_02150</name>
</gene>
<evidence type="ECO:0000313" key="3">
    <source>
        <dbReference type="Proteomes" id="UP000062645"/>
    </source>
</evidence>
<keyword evidence="3" id="KW-1185">Reference proteome</keyword>
<dbReference type="CDD" id="cd05379">
    <property type="entry name" value="CAP_bacterial"/>
    <property type="match status" value="1"/>
</dbReference>
<dbReference type="OrthoDB" id="68195at2"/>
<dbReference type="EMBL" id="CP012036">
    <property type="protein sequence ID" value="ALF51924.1"/>
    <property type="molecule type" value="Genomic_DNA"/>
</dbReference>
<dbReference type="STRING" id="224013.ACX27_02150"/>
<dbReference type="Pfam" id="PF00188">
    <property type="entry name" value="CAP"/>
    <property type="match status" value="1"/>
</dbReference>
<sequence>MIQNKISSAGVATLALIGGVIAFSTPVQTATLQRTQMSDNNIQLAQSTATPRELEAAVFNQINKYRASLGLPALIRNSTIDNQARTHSQNMAQGRVAFGHDGFGARIQAIAVTIPYSAAAENVAYNQGYPDPATQAVQGWLRSSGHLANIKGNYNLTGVGVAVNSRGAVYFTQIFIRTR</sequence>
<dbReference type="SUPFAM" id="SSF55797">
    <property type="entry name" value="PR-1-like"/>
    <property type="match status" value="1"/>
</dbReference>
<dbReference type="InterPro" id="IPR014044">
    <property type="entry name" value="CAP_dom"/>
</dbReference>
<dbReference type="KEGG" id="npz:ACX27_02150"/>